<reference evidence="3 4" key="1">
    <citation type="submission" date="2020-02" db="EMBL/GenBank/DDBJ databases">
        <title>Out from the shadows clarifying the taxonomy of the family Cryomorphaceae and related taxa by utilizing the GTDB taxonomic framework.</title>
        <authorList>
            <person name="Bowman J.P."/>
        </authorList>
    </citation>
    <scope>NUCLEOTIDE SEQUENCE [LARGE SCALE GENOMIC DNA]</scope>
    <source>
        <strain evidence="3 4">QSSC 1-22</strain>
    </source>
</reference>
<evidence type="ECO:0000313" key="4">
    <source>
        <dbReference type="Proteomes" id="UP000486602"/>
    </source>
</evidence>
<dbReference type="CDD" id="cd01317">
    <property type="entry name" value="DHOase_IIa"/>
    <property type="match status" value="1"/>
</dbReference>
<dbReference type="EMBL" id="JAAGVY010000008">
    <property type="protein sequence ID" value="NEN23148.1"/>
    <property type="molecule type" value="Genomic_DNA"/>
</dbReference>
<dbReference type="Gene3D" id="2.30.40.10">
    <property type="entry name" value="Urease, subunit C, domain 1"/>
    <property type="match status" value="1"/>
</dbReference>
<dbReference type="SUPFAM" id="SSF51556">
    <property type="entry name" value="Metallo-dependent hydrolases"/>
    <property type="match status" value="1"/>
</dbReference>
<dbReference type="NCBIfam" id="TIGR00857">
    <property type="entry name" value="pyrC_multi"/>
    <property type="match status" value="1"/>
</dbReference>
<dbReference type="SUPFAM" id="SSF51338">
    <property type="entry name" value="Composite domain of metallo-dependent hydrolases"/>
    <property type="match status" value="1"/>
</dbReference>
<gene>
    <name evidence="3" type="ORF">G3O08_06505</name>
</gene>
<evidence type="ECO:0000313" key="3">
    <source>
        <dbReference type="EMBL" id="NEN23148.1"/>
    </source>
</evidence>
<dbReference type="Gene3D" id="3.20.20.140">
    <property type="entry name" value="Metal-dependent hydrolases"/>
    <property type="match status" value="1"/>
</dbReference>
<dbReference type="RefSeq" id="WP_163284074.1">
    <property type="nucleotide sequence ID" value="NZ_JAAGVY010000008.1"/>
</dbReference>
<dbReference type="Proteomes" id="UP000486602">
    <property type="component" value="Unassembled WGS sequence"/>
</dbReference>
<proteinExistence type="predicted"/>
<keyword evidence="4" id="KW-1185">Reference proteome</keyword>
<dbReference type="GO" id="GO:0004038">
    <property type="term" value="F:allantoinase activity"/>
    <property type="evidence" value="ECO:0007669"/>
    <property type="project" value="TreeGrafter"/>
</dbReference>
<evidence type="ECO:0000259" key="2">
    <source>
        <dbReference type="Pfam" id="PF12890"/>
    </source>
</evidence>
<keyword evidence="1" id="KW-0665">Pyrimidine biosynthesis</keyword>
<dbReference type="InterPro" id="IPR050138">
    <property type="entry name" value="DHOase/Allantoinase_Hydrolase"/>
</dbReference>
<dbReference type="InterPro" id="IPR011059">
    <property type="entry name" value="Metal-dep_hydrolase_composite"/>
</dbReference>
<accession>A0A7K3WNP4</accession>
<dbReference type="Pfam" id="PF12890">
    <property type="entry name" value="DHOase"/>
    <property type="match status" value="1"/>
</dbReference>
<dbReference type="GO" id="GO:0006221">
    <property type="term" value="P:pyrimidine nucleotide biosynthetic process"/>
    <property type="evidence" value="ECO:0007669"/>
    <property type="project" value="UniProtKB-KW"/>
</dbReference>
<dbReference type="InterPro" id="IPR004722">
    <property type="entry name" value="DHOase"/>
</dbReference>
<comment type="caution">
    <text evidence="3">The sequence shown here is derived from an EMBL/GenBank/DDBJ whole genome shotgun (WGS) entry which is preliminary data.</text>
</comment>
<dbReference type="PANTHER" id="PTHR43668:SF2">
    <property type="entry name" value="ALLANTOINASE"/>
    <property type="match status" value="1"/>
</dbReference>
<feature type="domain" description="Dihydroorotase catalytic" evidence="2">
    <location>
        <begin position="56"/>
        <end position="233"/>
    </location>
</feature>
<dbReference type="PANTHER" id="PTHR43668">
    <property type="entry name" value="ALLANTOINASE"/>
    <property type="match status" value="1"/>
</dbReference>
<evidence type="ECO:0000256" key="1">
    <source>
        <dbReference type="ARBA" id="ARBA00022975"/>
    </source>
</evidence>
<dbReference type="GO" id="GO:0006145">
    <property type="term" value="P:purine nucleobase catabolic process"/>
    <property type="evidence" value="ECO:0007669"/>
    <property type="project" value="TreeGrafter"/>
</dbReference>
<dbReference type="GO" id="GO:0046872">
    <property type="term" value="F:metal ion binding"/>
    <property type="evidence" value="ECO:0007669"/>
    <property type="project" value="InterPro"/>
</dbReference>
<dbReference type="InterPro" id="IPR024403">
    <property type="entry name" value="DHOase_cat"/>
</dbReference>
<dbReference type="InterPro" id="IPR032466">
    <property type="entry name" value="Metal_Hydrolase"/>
</dbReference>
<dbReference type="GO" id="GO:0005737">
    <property type="term" value="C:cytoplasm"/>
    <property type="evidence" value="ECO:0007669"/>
    <property type="project" value="TreeGrafter"/>
</dbReference>
<dbReference type="AlphaFoldDB" id="A0A7K3WNP4"/>
<organism evidence="3 4">
    <name type="scientific">Cryomorpha ignava</name>
    <dbReference type="NCBI Taxonomy" id="101383"/>
    <lineage>
        <taxon>Bacteria</taxon>
        <taxon>Pseudomonadati</taxon>
        <taxon>Bacteroidota</taxon>
        <taxon>Flavobacteriia</taxon>
        <taxon>Flavobacteriales</taxon>
        <taxon>Cryomorphaceae</taxon>
        <taxon>Cryomorpha</taxon>
    </lineage>
</organism>
<name>A0A7K3WNP4_9FLAO</name>
<sequence>MKIRISKATIVDERHPDNGKKRDILIENGKITKIAASIKTEVDKVIESEGLCVSIGWMDMRANFRDPGDEQKEDLESGLKAAANGGFTAVALMPSTNPPIDNKGAVEYLLNRAKSGKVQVVPIGTISKKRAGESLAEMYDMYRAGAKAFSDDKESISESGLLHRALLYTKNFDATVIHFPYDATLIPNGQINEGVQSTLLGLKGIPAIAEEMMVARDLTLLEYTNGRLHLGPVSSAMSIKRIASAKKDGLRITCETTAAHIAYSENELENFDTNFKVLPPLRSEQNRKELIKLLKSGKIDVISSDHSPEDEEHKKLEFDYANFGMASIESFFPVLYTAVGSSMDLAKLVATFSINPRRILDLEIPEIKEGVRANLTLFSISEKTVFEKMNLKTKGYNVAEIGKELNGKVLAIFS</sequence>
<protein>
    <submittedName>
        <fullName evidence="3">Dihydroorotase</fullName>
    </submittedName>
</protein>
<dbReference type="GO" id="GO:0004151">
    <property type="term" value="F:dihydroorotase activity"/>
    <property type="evidence" value="ECO:0007669"/>
    <property type="project" value="InterPro"/>
</dbReference>